<dbReference type="InterPro" id="IPR021842">
    <property type="entry name" value="DUF3435"/>
</dbReference>
<dbReference type="AlphaFoldDB" id="A0AAV9MRL9"/>
<dbReference type="EMBL" id="JAVRRD010000164">
    <property type="protein sequence ID" value="KAK5041467.1"/>
    <property type="molecule type" value="Genomic_DNA"/>
</dbReference>
<dbReference type="RefSeq" id="XP_064699705.1">
    <property type="nucleotide sequence ID" value="XM_064847197.1"/>
</dbReference>
<evidence type="ECO:0000313" key="1">
    <source>
        <dbReference type="EMBL" id="KAK5041467.1"/>
    </source>
</evidence>
<evidence type="ECO:0008006" key="3">
    <source>
        <dbReference type="Google" id="ProtNLM"/>
    </source>
</evidence>
<gene>
    <name evidence="1" type="ORF">LTR84_003611</name>
</gene>
<name>A0AAV9MRL9_9EURO</name>
<dbReference type="Pfam" id="PF11917">
    <property type="entry name" value="DUF3435"/>
    <property type="match status" value="1"/>
</dbReference>
<dbReference type="PANTHER" id="PTHR37535">
    <property type="entry name" value="FLUG DOMAIN PROTEIN"/>
    <property type="match status" value="1"/>
</dbReference>
<accession>A0AAV9MRL9</accession>
<keyword evidence="2" id="KW-1185">Reference proteome</keyword>
<dbReference type="Proteomes" id="UP001358417">
    <property type="component" value="Unassembled WGS sequence"/>
</dbReference>
<dbReference type="GeneID" id="89971796"/>
<organism evidence="1 2">
    <name type="scientific">Exophiala bonariae</name>
    <dbReference type="NCBI Taxonomy" id="1690606"/>
    <lineage>
        <taxon>Eukaryota</taxon>
        <taxon>Fungi</taxon>
        <taxon>Dikarya</taxon>
        <taxon>Ascomycota</taxon>
        <taxon>Pezizomycotina</taxon>
        <taxon>Eurotiomycetes</taxon>
        <taxon>Chaetothyriomycetidae</taxon>
        <taxon>Chaetothyriales</taxon>
        <taxon>Herpotrichiellaceae</taxon>
        <taxon>Exophiala</taxon>
    </lineage>
</organism>
<sequence>MDILRQFGALKMAEGEPIYDDYQALGRAINSTLRTHERALLRQIQEEYDITAPVVNIQRQIRGDSPDCHEPMLAEEAMIKIPERRRIAEAAVSDPARFTGEKSLLRHIKCCRNMIALCKKRESHAAKTTSPPALAFVEPPEPIPRKRPKMPRCSPLKCLGFQCLFCLTSNLPSEDRQQRFKSKFSLQRHVDRCRLNQFLEGDRIPCPDDVGCSGVVLKGKMHFKNHAARVHDFVL</sequence>
<dbReference type="PANTHER" id="PTHR37535:SF4">
    <property type="entry name" value="FLUG DOMAIN-CONTAINING PROTEIN"/>
    <property type="match status" value="1"/>
</dbReference>
<proteinExistence type="predicted"/>
<evidence type="ECO:0000313" key="2">
    <source>
        <dbReference type="Proteomes" id="UP001358417"/>
    </source>
</evidence>
<protein>
    <recommendedName>
        <fullName evidence="3">C2H2-type domain-containing protein</fullName>
    </recommendedName>
</protein>
<comment type="caution">
    <text evidence="1">The sequence shown here is derived from an EMBL/GenBank/DDBJ whole genome shotgun (WGS) entry which is preliminary data.</text>
</comment>
<reference evidence="1 2" key="1">
    <citation type="submission" date="2023-08" db="EMBL/GenBank/DDBJ databases">
        <title>Black Yeasts Isolated from many extreme environments.</title>
        <authorList>
            <person name="Coleine C."/>
            <person name="Stajich J.E."/>
            <person name="Selbmann L."/>
        </authorList>
    </citation>
    <scope>NUCLEOTIDE SEQUENCE [LARGE SCALE GENOMIC DNA]</scope>
    <source>
        <strain evidence="1 2">CCFEE 5792</strain>
    </source>
</reference>